<protein>
    <recommendedName>
        <fullName evidence="2">PD-(D/E)XK endonuclease-like domain-containing protein</fullName>
    </recommendedName>
</protein>
<organism evidence="3 4">
    <name type="scientific">Natronococcus occultus SP4</name>
    <dbReference type="NCBI Taxonomy" id="694430"/>
    <lineage>
        <taxon>Archaea</taxon>
        <taxon>Methanobacteriati</taxon>
        <taxon>Methanobacteriota</taxon>
        <taxon>Stenosarchaea group</taxon>
        <taxon>Halobacteria</taxon>
        <taxon>Halobacteriales</taxon>
        <taxon>Natrialbaceae</taxon>
        <taxon>Natronococcus</taxon>
    </lineage>
</organism>
<feature type="domain" description="PD-(D/E)XK endonuclease-like" evidence="2">
    <location>
        <begin position="480"/>
        <end position="688"/>
    </location>
</feature>
<feature type="compositionally biased region" description="Basic and acidic residues" evidence="1">
    <location>
        <begin position="847"/>
        <end position="857"/>
    </location>
</feature>
<dbReference type="KEGG" id="nou:Natoc_4229"/>
<dbReference type="HOGENOM" id="CLU_331403_0_0_2"/>
<dbReference type="Proteomes" id="UP000010878">
    <property type="component" value="Plasmid 2"/>
</dbReference>
<geneLocation type="plasmid" evidence="3">
    <name>2</name>
</geneLocation>
<accession>L0K6D3</accession>
<keyword evidence="3" id="KW-0614">Plasmid</keyword>
<dbReference type="RefSeq" id="WP_015323355.1">
    <property type="nucleotide sequence ID" value="NC_019976.1"/>
</dbReference>
<name>L0K6D3_9EURY</name>
<evidence type="ECO:0000256" key="1">
    <source>
        <dbReference type="SAM" id="MobiDB-lite"/>
    </source>
</evidence>
<reference evidence="3 4" key="1">
    <citation type="submission" date="2012-11" db="EMBL/GenBank/DDBJ databases">
        <title>FINISHED of Natronococcus occultus SP4, DSM 3396.</title>
        <authorList>
            <consortium name="DOE Joint Genome Institute"/>
            <person name="Eisen J."/>
            <person name="Huntemann M."/>
            <person name="Wei C.-L."/>
            <person name="Han J."/>
            <person name="Detter J.C."/>
            <person name="Han C."/>
            <person name="Tapia R."/>
            <person name="Chen A."/>
            <person name="Kyrpides N."/>
            <person name="Mavromatis K."/>
            <person name="Markowitz V."/>
            <person name="Szeto E."/>
            <person name="Ivanova N."/>
            <person name="Mikhailova N."/>
            <person name="Ovchinnikova G."/>
            <person name="Pagani I."/>
            <person name="Pati A."/>
            <person name="Goodwin L."/>
            <person name="Nordberg H.P."/>
            <person name="Cantor M.N."/>
            <person name="Hua S.X."/>
            <person name="Woyke T."/>
            <person name="Eisen J."/>
            <person name="Klenk H.-P."/>
            <person name="Klenk H.-P."/>
        </authorList>
    </citation>
    <scope>NUCLEOTIDE SEQUENCE [LARGE SCALE GENOMIC DNA]</scope>
    <source>
        <strain evidence="3 4">SP4</strain>
        <plasmid evidence="4">Plasmid 2</plasmid>
    </source>
</reference>
<evidence type="ECO:0000259" key="2">
    <source>
        <dbReference type="Pfam" id="PF12705"/>
    </source>
</evidence>
<dbReference type="AlphaFoldDB" id="L0K6D3"/>
<gene>
    <name evidence="3" type="ORF">Natoc_4229</name>
</gene>
<dbReference type="InterPro" id="IPR027417">
    <property type="entry name" value="P-loop_NTPase"/>
</dbReference>
<dbReference type="Pfam" id="PF12705">
    <property type="entry name" value="PDDEXK_1"/>
    <property type="match status" value="1"/>
</dbReference>
<dbReference type="SUPFAM" id="SSF52540">
    <property type="entry name" value="P-loop containing nucleoside triphosphate hydrolases"/>
    <property type="match status" value="1"/>
</dbReference>
<keyword evidence="4" id="KW-1185">Reference proteome</keyword>
<proteinExistence type="predicted"/>
<dbReference type="EMBL" id="CP003931">
    <property type="protein sequence ID" value="AGB39924.1"/>
    <property type="molecule type" value="Genomic_DNA"/>
</dbReference>
<evidence type="ECO:0000313" key="3">
    <source>
        <dbReference type="EMBL" id="AGB39924.1"/>
    </source>
</evidence>
<evidence type="ECO:0000313" key="4">
    <source>
        <dbReference type="Proteomes" id="UP000010878"/>
    </source>
</evidence>
<dbReference type="GeneID" id="14405955"/>
<dbReference type="OrthoDB" id="319934at2157"/>
<sequence>MPIRRAKDLDTLYTEVDDYDLVIVPDAPFASALNRRLDSPQFGSFAITPRRLAAGRRERAEDRLAFLEVVDRTDHDWQAVAYAVGNVIQCWEQQGRLDAILEYDAYVDTTTREVVDIMADLRTTSKQLTEYTVDDEQSVAVVGSDQLTTLERSILPDEFDRIDPFTAESFDYPEFHVFESATDIVTALVDTITAADAEHVAVVLDSGSEYSSLVESALEAADVPFYGGPGFVDDPHHRAFVRLLRLGFRGPETTVGDLRPVLSQLGIDVPIDHNEKRLESVDADGIDWVREFCASLDERTFADVLGAYATKAGIELSRFDDELRELGIGDNRVTSDGVDRLAYYLQTYDIPVDRTNEGVLLVDAKSSAYVDRPVVFHLGMGKDWTHSAPKRPWVDSQTQFERYIGNFQRLLQSGDDQYYLVQDTVGGEPVTPCLYFSDLLEDDFGRFSDLETVDHRRRPRSGGSGFDREPIDVNRETVETISQSSLNSYVNSPREYFFSRLVDSPDRERFVEGTLFHDFAEFYVNHPDVVATADRSDLVDVMLEDVDPFITAADEPLRRRKYRIGLETIVAYLDEYGPESDETDFLTPTTGRGENCFAAYFGEPIDSPLTERWFEDESLGLKGKIDLVRTPDQLLDYKSGSKKRAATIVKRAAVDPPADTPNFQAALYLTYYRAIRPDEPLEITFFHFLETIDDVITGEAELDETLTTVTYYPFTFDEYVGSRDAYETLLDGYNDCQETFEDFGYSAYSDLMSQLTFPDTTEKAALRASEFAEEFTAAVDVGTSEDVDAEKGADQAIRALNGVRKRTFFCEDLDAFEAFVEERLEELNRRRVGEERFPVDGPAGEPNYRRIDNRDLLLEGESDD</sequence>
<dbReference type="InterPro" id="IPR038726">
    <property type="entry name" value="PDDEXK_AddAB-type"/>
</dbReference>
<feature type="region of interest" description="Disordered" evidence="1">
    <location>
        <begin position="836"/>
        <end position="864"/>
    </location>
</feature>